<keyword evidence="1" id="KW-0812">Transmembrane</keyword>
<dbReference type="EMBL" id="JARGYT010000003">
    <property type="protein sequence ID" value="MDZ5761754.1"/>
    <property type="molecule type" value="Genomic_DNA"/>
</dbReference>
<keyword evidence="1" id="KW-1133">Transmembrane helix</keyword>
<feature type="transmembrane region" description="Helical" evidence="1">
    <location>
        <begin position="7"/>
        <end position="26"/>
    </location>
</feature>
<feature type="transmembrane region" description="Helical" evidence="1">
    <location>
        <begin position="46"/>
        <end position="66"/>
    </location>
</feature>
<protein>
    <submittedName>
        <fullName evidence="2">Uncharacterized protein</fullName>
    </submittedName>
</protein>
<reference evidence="2 3" key="1">
    <citation type="submission" date="2023-02" db="EMBL/GenBank/DDBJ databases">
        <title>Host association and intracellularity evolved multiple times independently in the Rickettsiales.</title>
        <authorList>
            <person name="Castelli M."/>
            <person name="Nardi T."/>
            <person name="Gammuto L."/>
            <person name="Bellinzona G."/>
            <person name="Sabaneyeva E."/>
            <person name="Potekhin A."/>
            <person name="Serra V."/>
            <person name="Petroni G."/>
            <person name="Sassera D."/>
        </authorList>
    </citation>
    <scope>NUCLEOTIDE SEQUENCE [LARGE SCALE GENOMIC DNA]</scope>
    <source>
        <strain evidence="2 3">BOD18</strain>
    </source>
</reference>
<evidence type="ECO:0000313" key="2">
    <source>
        <dbReference type="EMBL" id="MDZ5761754.1"/>
    </source>
</evidence>
<proteinExistence type="predicted"/>
<evidence type="ECO:0000256" key="1">
    <source>
        <dbReference type="SAM" id="Phobius"/>
    </source>
</evidence>
<keyword evidence="1" id="KW-0472">Membrane</keyword>
<comment type="caution">
    <text evidence="2">The sequence shown here is derived from an EMBL/GenBank/DDBJ whole genome shotgun (WGS) entry which is preliminary data.</text>
</comment>
<name>A0ABU5L7H2_9RICK</name>
<gene>
    <name evidence="2" type="ORF">Cyrtocomes_00112</name>
</gene>
<dbReference type="Proteomes" id="UP001293791">
    <property type="component" value="Unassembled WGS sequence"/>
</dbReference>
<evidence type="ECO:0000313" key="3">
    <source>
        <dbReference type="Proteomes" id="UP001293791"/>
    </source>
</evidence>
<organism evidence="2 3">
    <name type="scientific">Candidatus Cyrtobacter comes</name>
    <dbReference type="NCBI Taxonomy" id="675776"/>
    <lineage>
        <taxon>Bacteria</taxon>
        <taxon>Pseudomonadati</taxon>
        <taxon>Pseudomonadota</taxon>
        <taxon>Alphaproteobacteria</taxon>
        <taxon>Rickettsiales</taxon>
        <taxon>Candidatus Midichloriaceae</taxon>
        <taxon>Candidatus Cyrtobacter</taxon>
    </lineage>
</organism>
<keyword evidence="3" id="KW-1185">Reference proteome</keyword>
<sequence>MRLIRSLLKVGFIEIFAVYEIFIEYAKLRNGCSFNCLYLSVFLGKLSRSFYLFSAILSLIVVLFEIDSA</sequence>
<accession>A0ABU5L7H2</accession>